<evidence type="ECO:0000313" key="2">
    <source>
        <dbReference type="Proteomes" id="UP000310334"/>
    </source>
</evidence>
<dbReference type="Pfam" id="PF02655">
    <property type="entry name" value="ATP-grasp_3"/>
    <property type="match status" value="1"/>
</dbReference>
<dbReference type="Proteomes" id="UP000310334">
    <property type="component" value="Unassembled WGS sequence"/>
</dbReference>
<accession>A0A4S4C1B6</accession>
<dbReference type="SUPFAM" id="SSF56059">
    <property type="entry name" value="Glutathione synthetase ATP-binding domain-like"/>
    <property type="match status" value="1"/>
</dbReference>
<gene>
    <name evidence="1" type="ORF">E6W99_13295</name>
</gene>
<comment type="caution">
    <text evidence="1">The sequence shown here is derived from an EMBL/GenBank/DDBJ whole genome shotgun (WGS) entry which is preliminary data.</text>
</comment>
<protein>
    <submittedName>
        <fullName evidence="1">ATP-grasp domain-containing protein</fullName>
    </submittedName>
</protein>
<dbReference type="Gene3D" id="3.30.470.20">
    <property type="entry name" value="ATP-grasp fold, B domain"/>
    <property type="match status" value="1"/>
</dbReference>
<dbReference type="InterPro" id="IPR003806">
    <property type="entry name" value="ATP-grasp_PylC-type"/>
</dbReference>
<dbReference type="Gene3D" id="3.40.50.20">
    <property type="match status" value="1"/>
</dbReference>
<dbReference type="GO" id="GO:0005524">
    <property type="term" value="F:ATP binding"/>
    <property type="evidence" value="ECO:0007669"/>
    <property type="project" value="UniProtKB-UniRule"/>
</dbReference>
<reference evidence="1 2" key="1">
    <citation type="submission" date="2019-04" db="EMBL/GenBank/DDBJ databases">
        <title>Bacillus sediminilitoris sp. nov., isolated from a tidal flat sediment on the East China Sea.</title>
        <authorList>
            <person name="Wei Y."/>
            <person name="Mao H."/>
            <person name="Fang J."/>
        </authorList>
    </citation>
    <scope>NUCLEOTIDE SEQUENCE [LARGE SCALE GENOMIC DNA]</scope>
    <source>
        <strain evidence="1 2">DSL-17</strain>
    </source>
</reference>
<dbReference type="OrthoDB" id="40611at2"/>
<name>A0A4S4C1B6_9BACI</name>
<dbReference type="AlphaFoldDB" id="A0A4S4C1B6"/>
<keyword evidence="2" id="KW-1185">Reference proteome</keyword>
<organism evidence="1 2">
    <name type="scientific">Metabacillus sediminilitoris</name>
    <dbReference type="NCBI Taxonomy" id="2567941"/>
    <lineage>
        <taxon>Bacteria</taxon>
        <taxon>Bacillati</taxon>
        <taxon>Bacillota</taxon>
        <taxon>Bacilli</taxon>
        <taxon>Bacillales</taxon>
        <taxon>Bacillaceae</taxon>
        <taxon>Metabacillus</taxon>
    </lineage>
</organism>
<dbReference type="GO" id="GO:0046872">
    <property type="term" value="F:metal ion binding"/>
    <property type="evidence" value="ECO:0007669"/>
    <property type="project" value="InterPro"/>
</dbReference>
<dbReference type="PROSITE" id="PS50975">
    <property type="entry name" value="ATP_GRASP"/>
    <property type="match status" value="1"/>
</dbReference>
<dbReference type="RefSeq" id="WP_136354630.1">
    <property type="nucleotide sequence ID" value="NZ_CP046266.1"/>
</dbReference>
<dbReference type="InterPro" id="IPR011761">
    <property type="entry name" value="ATP-grasp"/>
</dbReference>
<sequence>MSIKKKRIMITGARAPITLHLCRVLAESGNEIYTADSVFHALAKSSRYSKEYFLYPSPKFETHRFIECLIQIINKREIDVLIPTCEETFYISMFRKQLSHYCDVFVDEFDKMKLLHHKGNFIQFVADLGFKTPKTFLLSSQLVPFFIEREFPSEFVLKKVYSRFSESVTFYKSGDEIPKCDFTNSSWLIQERIRGTQYCSYGIARDGKLLAHAVYKSEFTAGIGATLTFEHSEKDDIELFVKMIVEKLSYTGQISFDFIVNQAGIAIPIECNPRATSGLHLFGKEIAHSIINDEIRETMYPKKETKEAIKLGVLLYSMKNVKSIYQIKRFFLMLFTYKDTVYRKNDKTPFFYQFICMYDLWKASRKNHVNMLEQSTYDISWDGEDI</sequence>
<evidence type="ECO:0000313" key="1">
    <source>
        <dbReference type="EMBL" id="THF79318.1"/>
    </source>
</evidence>
<proteinExistence type="predicted"/>
<dbReference type="EMBL" id="SSNT01000009">
    <property type="protein sequence ID" value="THF79318.1"/>
    <property type="molecule type" value="Genomic_DNA"/>
</dbReference>